<organism evidence="2 3">
    <name type="scientific">Musa troglodytarum</name>
    <name type="common">fe'i banana</name>
    <dbReference type="NCBI Taxonomy" id="320322"/>
    <lineage>
        <taxon>Eukaryota</taxon>
        <taxon>Viridiplantae</taxon>
        <taxon>Streptophyta</taxon>
        <taxon>Embryophyta</taxon>
        <taxon>Tracheophyta</taxon>
        <taxon>Spermatophyta</taxon>
        <taxon>Magnoliopsida</taxon>
        <taxon>Liliopsida</taxon>
        <taxon>Zingiberales</taxon>
        <taxon>Musaceae</taxon>
        <taxon>Musa</taxon>
    </lineage>
</organism>
<feature type="region of interest" description="Disordered" evidence="1">
    <location>
        <begin position="1"/>
        <end position="22"/>
    </location>
</feature>
<reference evidence="2" key="1">
    <citation type="submission" date="2022-05" db="EMBL/GenBank/DDBJ databases">
        <title>The Musa troglodytarum L. genome provides insights into the mechanism of non-climacteric behaviour and enrichment of carotenoids.</title>
        <authorList>
            <person name="Wang J."/>
        </authorList>
    </citation>
    <scope>NUCLEOTIDE SEQUENCE</scope>
    <source>
        <tissue evidence="2">Leaf</tissue>
    </source>
</reference>
<proteinExistence type="predicted"/>
<evidence type="ECO:0000256" key="1">
    <source>
        <dbReference type="SAM" id="MobiDB-lite"/>
    </source>
</evidence>
<accession>A0A9E7KHG4</accession>
<dbReference type="Proteomes" id="UP001055439">
    <property type="component" value="Chromosome 7"/>
</dbReference>
<keyword evidence="3" id="KW-1185">Reference proteome</keyword>
<dbReference type="AlphaFoldDB" id="A0A9E7KHG4"/>
<sequence>MTWFGGQQKPFKTHKSSGGGRTFTDENMMVHSGVLLSEGHICEAYLTKWWPECAPVGTFYKAFQPPLQFLSSNQDKNKVWDQSFVSQPKIQSSYS</sequence>
<name>A0A9E7KHG4_9LILI</name>
<gene>
    <name evidence="2" type="ORF">MUK42_11523</name>
</gene>
<protein>
    <submittedName>
        <fullName evidence="2">Uncharacterized protein</fullName>
    </submittedName>
</protein>
<evidence type="ECO:0000313" key="2">
    <source>
        <dbReference type="EMBL" id="URE18577.1"/>
    </source>
</evidence>
<dbReference type="EMBL" id="CP097509">
    <property type="protein sequence ID" value="URE18577.1"/>
    <property type="molecule type" value="Genomic_DNA"/>
</dbReference>
<evidence type="ECO:0000313" key="3">
    <source>
        <dbReference type="Proteomes" id="UP001055439"/>
    </source>
</evidence>